<dbReference type="PANTHER" id="PTHR47585:SF1">
    <property type="entry name" value="DUF1446 DOMAIN-CONTAINING PROTEIN"/>
    <property type="match status" value="1"/>
</dbReference>
<comment type="caution">
    <text evidence="3">The sequence shown here is derived from an EMBL/GenBank/DDBJ whole genome shotgun (WGS) entry which is preliminary data.</text>
</comment>
<reference evidence="3 4" key="1">
    <citation type="submission" date="2016-03" db="EMBL/GenBank/DDBJ databases">
        <title>Draft genome sequence of the Fonsecaea monophora CBS 269.37.</title>
        <authorList>
            <person name="Bombassaro A."/>
            <person name="Vinicius W.A."/>
            <person name="De Hoog S."/>
            <person name="Sun J."/>
            <person name="Souza E.M."/>
            <person name="Raittz R.T."/>
            <person name="Costa F."/>
            <person name="Leao A.C."/>
            <person name="Tadra-Sfeir M.Z."/>
            <person name="Baura V."/>
            <person name="Balsanelli E."/>
            <person name="Pedrosa F.O."/>
            <person name="Moreno L.F."/>
            <person name="Steffens M.B."/>
            <person name="Xi L."/>
            <person name="Bocca A.L."/>
            <person name="Felipe M.S."/>
            <person name="Teixeira M."/>
            <person name="Telles Filho F.Q."/>
            <person name="Azevedo C.M."/>
            <person name="Gomes R."/>
            <person name="Vicente V.A."/>
        </authorList>
    </citation>
    <scope>NUCLEOTIDE SEQUENCE [LARGE SCALE GENOMIC DNA]</scope>
    <source>
        <strain evidence="3 4">CBS 269.37</strain>
    </source>
</reference>
<dbReference type="GeneID" id="34599598"/>
<dbReference type="EMBL" id="LVKK01000025">
    <property type="protein sequence ID" value="OAG41265.1"/>
    <property type="molecule type" value="Genomic_DNA"/>
</dbReference>
<gene>
    <name evidence="3" type="ORF">AYO21_04428</name>
</gene>
<feature type="domain" description="Acyclic terpene utilisation N-terminal" evidence="1">
    <location>
        <begin position="22"/>
        <end position="467"/>
    </location>
</feature>
<dbReference type="InterPro" id="IPR010839">
    <property type="entry name" value="AtuA_N"/>
</dbReference>
<sequence>MTPNLQLSPQLDHFSMISKGSIRIGNVSGATGDMPTAMARMVAENNIDVITGDWLSEMNIAWNAIAKKDNRELGYEVGFFMQLEECIDDIVAKGIKVVTNAGALNTQSLTKKVRELLRSKGHDQITVAAVLGDDISNLIHDPERRKDLHFPHLDHAERTLDDWNLEPFCGNAYIGCRGIVEALKAGASIVICGRCTDASPVMGAAAWHFGWDLEGQYDELAGALLAGHLIECGAYVVGANFSGFKEFLDDLVDVAFPIAEIDARGGCIITKTSTGGGHVTTETVKAQTLYELQGHLYLNPDVVADLSNIQIEAEEGSEDRVRVIGIVGLPPPATTKAMFAAPGGYQAEATFFINGLDVDAKAQMMKQQLNHVFQNHRFSKLSIELYGSEVENPESQQAGTLQLRVFAQARRKEDIVAPHFKTPIYALRMQSYPGYHMNLDFRTMDPKPFMEIFPAVIPLSIIHHQVDLGNGRLLEIPTTKKTAEYPAVRPSYESADPIDLASLGPTARVPLGSIVHARSGDKADNSNIGFFVRHEDEYPWLKTLLTVKKLKELFGKDWFKCDPSRRVERVEFPKILAVHFRVLDNLSGGIASSDRIDGLGKGIGEYLRSRHVDIPLQFLNRGRI</sequence>
<accession>A0A177FAM9</accession>
<dbReference type="Proteomes" id="UP000077002">
    <property type="component" value="Unassembled WGS sequence"/>
</dbReference>
<dbReference type="Pfam" id="PF07287">
    <property type="entry name" value="AtuA"/>
    <property type="match status" value="1"/>
</dbReference>
<proteinExistence type="predicted"/>
<feature type="domain" description="AtuA-like ferredoxin-fold" evidence="2">
    <location>
        <begin position="509"/>
        <end position="612"/>
    </location>
</feature>
<organism evidence="3 4">
    <name type="scientific">Fonsecaea monophora</name>
    <dbReference type="NCBI Taxonomy" id="254056"/>
    <lineage>
        <taxon>Eukaryota</taxon>
        <taxon>Fungi</taxon>
        <taxon>Dikarya</taxon>
        <taxon>Ascomycota</taxon>
        <taxon>Pezizomycotina</taxon>
        <taxon>Eurotiomycetes</taxon>
        <taxon>Chaetothyriomycetidae</taxon>
        <taxon>Chaetothyriales</taxon>
        <taxon>Herpotrichiellaceae</taxon>
        <taxon>Fonsecaea</taxon>
    </lineage>
</organism>
<name>A0A177FAM9_9EURO</name>
<dbReference type="PANTHER" id="PTHR47585">
    <property type="match status" value="1"/>
</dbReference>
<dbReference type="AlphaFoldDB" id="A0A177FAM9"/>
<evidence type="ECO:0008006" key="5">
    <source>
        <dbReference type="Google" id="ProtNLM"/>
    </source>
</evidence>
<dbReference type="InterPro" id="IPR056362">
    <property type="entry name" value="AtuA-like_ferredoxin_dom"/>
</dbReference>
<protein>
    <recommendedName>
        <fullName evidence="5">DUF1446 domain protein</fullName>
    </recommendedName>
</protein>
<evidence type="ECO:0000259" key="1">
    <source>
        <dbReference type="Pfam" id="PF07287"/>
    </source>
</evidence>
<evidence type="ECO:0000259" key="2">
    <source>
        <dbReference type="Pfam" id="PF23544"/>
    </source>
</evidence>
<dbReference type="Pfam" id="PF23544">
    <property type="entry name" value="AtuA_ferredoxin"/>
    <property type="match status" value="1"/>
</dbReference>
<evidence type="ECO:0000313" key="4">
    <source>
        <dbReference type="Proteomes" id="UP000077002"/>
    </source>
</evidence>
<dbReference type="OrthoDB" id="10265871at2759"/>
<dbReference type="RefSeq" id="XP_022513217.1">
    <property type="nucleotide sequence ID" value="XM_022654401.1"/>
</dbReference>
<evidence type="ECO:0000313" key="3">
    <source>
        <dbReference type="EMBL" id="OAG41265.1"/>
    </source>
</evidence>
<keyword evidence="4" id="KW-1185">Reference proteome</keyword>